<dbReference type="GO" id="GO:0000175">
    <property type="term" value="F:3'-5'-RNA exonuclease activity"/>
    <property type="evidence" value="ECO:0007669"/>
    <property type="project" value="InterPro"/>
</dbReference>
<dbReference type="PANTHER" id="PTHR11046">
    <property type="entry name" value="OLIGORIBONUCLEASE, MITOCHONDRIAL"/>
    <property type="match status" value="1"/>
</dbReference>
<name>A0A9W2YAX4_BIOGL</name>
<protein>
    <submittedName>
        <fullName evidence="5">Uncharacterized protein LOC106069645</fullName>
    </submittedName>
</protein>
<proteinExistence type="predicted"/>
<evidence type="ECO:0000256" key="3">
    <source>
        <dbReference type="SAM" id="MobiDB-lite"/>
    </source>
</evidence>
<gene>
    <name evidence="5" type="primary">LOC106069645</name>
</gene>
<dbReference type="GeneID" id="106069645"/>
<dbReference type="PANTHER" id="PTHR11046:SF25">
    <property type="match status" value="1"/>
</dbReference>
<sequence length="620" mass="71589">MRIQDLLERPVQVPRSRKKQMPSTSLAETEDVLEDVDHAQEISTPVQKLRNDCERCVTKRQEWIDKYNVLDSKLKKMRVSFKSLSGLYKVKLVNRMKNRKNEVIRKLRQENQRLKVELRVAKKFKPKTSVVNKSYYKEKLVLFRKELKNVKDKVNRMVAKLRQLEEQRKDFELDTTRLEHVEKDVECLKKPKMFDPSTRKCIYSCILHQVPFEKTCSLIKFIVHELTGISFTALPCTGTISNMALELGILSDLQVGELMFKENELTLSWDSTPLDGQQINSCHISSKHQNLTLQTFGMPGGTTEDYLEHILNAIHDIGCQYSTYHGIQQHVVLYTLFQSLQATLTHRAKVNKCVSDKLEEMVDRKLVQLKCFLHPLDGMASEARKELKKLDVDWSVSTSLYGHEGSAANLVHALSKLRYKENSRDPKGFKAYLLREGLKKTYILRYVGNRLHVLFLLAGIIYKIKDSLAVYLEKFCKSMKLREAIEKDLTNPDVMVQIRVLGLFGKLLTGPWMKLFYKSSGLRELSHLEMTPFVRRSITTLKELQLNPASILTLEFDVFGHPLLVDDVLVVLRNVELQPGERFFRTVSVLASCFVKVLERQLDDYLTGDLANPTEACPFT</sequence>
<feature type="region of interest" description="Disordered" evidence="3">
    <location>
        <begin position="9"/>
        <end position="28"/>
    </location>
</feature>
<accession>A0A9W2YAX4</accession>
<organism evidence="4 5">
    <name type="scientific">Biomphalaria glabrata</name>
    <name type="common">Bloodfluke planorb</name>
    <name type="synonym">Freshwater snail</name>
    <dbReference type="NCBI Taxonomy" id="6526"/>
    <lineage>
        <taxon>Eukaryota</taxon>
        <taxon>Metazoa</taxon>
        <taxon>Spiralia</taxon>
        <taxon>Lophotrochozoa</taxon>
        <taxon>Mollusca</taxon>
        <taxon>Gastropoda</taxon>
        <taxon>Heterobranchia</taxon>
        <taxon>Euthyneura</taxon>
        <taxon>Panpulmonata</taxon>
        <taxon>Hygrophila</taxon>
        <taxon>Lymnaeoidea</taxon>
        <taxon>Planorbidae</taxon>
        <taxon>Biomphalaria</taxon>
    </lineage>
</organism>
<dbReference type="RefSeq" id="XP_055859861.1">
    <property type="nucleotide sequence ID" value="XM_056003886.1"/>
</dbReference>
<dbReference type="Proteomes" id="UP001165740">
    <property type="component" value="Chromosome 11"/>
</dbReference>
<feature type="coiled-coil region" evidence="2">
    <location>
        <begin position="93"/>
        <end position="181"/>
    </location>
</feature>
<keyword evidence="2" id="KW-0175">Coiled coil</keyword>
<evidence type="ECO:0000313" key="5">
    <source>
        <dbReference type="RefSeq" id="XP_055859861.1"/>
    </source>
</evidence>
<reference evidence="5" key="1">
    <citation type="submission" date="2025-08" db="UniProtKB">
        <authorList>
            <consortium name="RefSeq"/>
        </authorList>
    </citation>
    <scope>IDENTIFICATION</scope>
</reference>
<evidence type="ECO:0000313" key="4">
    <source>
        <dbReference type="Proteomes" id="UP001165740"/>
    </source>
</evidence>
<dbReference type="AlphaFoldDB" id="A0A9W2YAX4"/>
<keyword evidence="4" id="KW-1185">Reference proteome</keyword>
<evidence type="ECO:0000256" key="2">
    <source>
        <dbReference type="SAM" id="Coils"/>
    </source>
</evidence>
<keyword evidence="1" id="KW-0378">Hydrolase</keyword>
<evidence type="ECO:0000256" key="1">
    <source>
        <dbReference type="ARBA" id="ARBA00022722"/>
    </source>
</evidence>
<dbReference type="OMA" id="NDCERCV"/>
<dbReference type="InterPro" id="IPR022894">
    <property type="entry name" value="Oligoribonuclease"/>
</dbReference>
<dbReference type="OrthoDB" id="6064891at2759"/>
<keyword evidence="1" id="KW-0540">Nuclease</keyword>